<dbReference type="AlphaFoldDB" id="A0A8H6J9D2"/>
<evidence type="ECO:0000313" key="1">
    <source>
        <dbReference type="EMBL" id="KAF6808887.1"/>
    </source>
</evidence>
<comment type="caution">
    <text evidence="1">The sequence shown here is derived from an EMBL/GenBank/DDBJ whole genome shotgun (WGS) entry which is preliminary data.</text>
</comment>
<evidence type="ECO:0000313" key="2">
    <source>
        <dbReference type="Proteomes" id="UP000652219"/>
    </source>
</evidence>
<protein>
    <submittedName>
        <fullName evidence="1">Uncharacterized protein</fullName>
    </submittedName>
</protein>
<organism evidence="1 2">
    <name type="scientific">Colletotrichum sojae</name>
    <dbReference type="NCBI Taxonomy" id="2175907"/>
    <lineage>
        <taxon>Eukaryota</taxon>
        <taxon>Fungi</taxon>
        <taxon>Dikarya</taxon>
        <taxon>Ascomycota</taxon>
        <taxon>Pezizomycotina</taxon>
        <taxon>Sordariomycetes</taxon>
        <taxon>Hypocreomycetidae</taxon>
        <taxon>Glomerellales</taxon>
        <taxon>Glomerellaceae</taxon>
        <taxon>Colletotrichum</taxon>
        <taxon>Colletotrichum orchidearum species complex</taxon>
    </lineage>
</organism>
<dbReference type="EMBL" id="WIGN01000110">
    <property type="protein sequence ID" value="KAF6808887.1"/>
    <property type="molecule type" value="Genomic_DNA"/>
</dbReference>
<reference evidence="1 2" key="1">
    <citation type="journal article" date="2020" name="Phytopathology">
        <title>Genome Sequence Resources of Colletotrichum truncatum, C. plurivorum, C. musicola, and C. sojae: Four Species Pathogenic to Soybean (Glycine max).</title>
        <authorList>
            <person name="Rogerio F."/>
            <person name="Boufleur T.R."/>
            <person name="Ciampi-Guillardi M."/>
            <person name="Sukno S.A."/>
            <person name="Thon M.R."/>
            <person name="Massola Junior N.S."/>
            <person name="Baroncelli R."/>
        </authorList>
    </citation>
    <scope>NUCLEOTIDE SEQUENCE [LARGE SCALE GENOMIC DNA]</scope>
    <source>
        <strain evidence="1 2">LFN0009</strain>
    </source>
</reference>
<name>A0A8H6J9D2_9PEZI</name>
<proteinExistence type="predicted"/>
<sequence>MLRPVALLPSPAVSSLRRRNLEARQVKVVRPVVVYYQCGFFSSSVSDLWLSCLASLEFNIYSLPRDTPPGPVQVAHSVPPSHRPRVGSSFFLQLDRLLLPPSPPPPPFSCGSTTAAAILHQPPSWLSSYSASSIPASTRALKKRANQPPVDITRPFLHQGFEFKFETVRRWKDIDRLAPSLPAPSSASSSLLAGTVRVG</sequence>
<gene>
    <name evidence="1" type="ORF">CSOJ01_07249</name>
</gene>
<keyword evidence="2" id="KW-1185">Reference proteome</keyword>
<dbReference type="Proteomes" id="UP000652219">
    <property type="component" value="Unassembled WGS sequence"/>
</dbReference>
<accession>A0A8H6J9D2</accession>